<dbReference type="PROSITE" id="PS00183">
    <property type="entry name" value="UBC_1"/>
    <property type="match status" value="1"/>
</dbReference>
<dbReference type="InterPro" id="IPR023313">
    <property type="entry name" value="UBQ-conjugating_AS"/>
</dbReference>
<dbReference type="InterPro" id="IPR016135">
    <property type="entry name" value="UBQ-conjugating_enzyme/RWD"/>
</dbReference>
<dbReference type="Gene3D" id="3.10.110.10">
    <property type="entry name" value="Ubiquitin Conjugating Enzyme"/>
    <property type="match status" value="1"/>
</dbReference>
<keyword evidence="2" id="KW-0833">Ubl conjugation pathway</keyword>
<dbReference type="PANTHER" id="PTHR24067">
    <property type="entry name" value="UBIQUITIN-CONJUGATING ENZYME E2"/>
    <property type="match status" value="1"/>
</dbReference>
<dbReference type="EMBL" id="CABVLZ010000002">
    <property type="protein sequence ID" value="VVU94745.1"/>
    <property type="molecule type" value="Genomic_DNA"/>
</dbReference>
<dbReference type="CDD" id="cd23790">
    <property type="entry name" value="UBCc_UBE2A_2B"/>
    <property type="match status" value="1"/>
</dbReference>
<gene>
    <name evidence="4" type="ORF">CPAV1605_470</name>
</gene>
<proteinExistence type="predicted"/>
<dbReference type="FunFam" id="3.10.110.10:FF:000090">
    <property type="entry name" value="Ubiquitin-conjugating enzyme E2-17 kDa"/>
    <property type="match status" value="1"/>
</dbReference>
<dbReference type="InterPro" id="IPR000608">
    <property type="entry name" value="UBC"/>
</dbReference>
<evidence type="ECO:0000313" key="4">
    <source>
        <dbReference type="EMBL" id="VVU94745.1"/>
    </source>
</evidence>
<organism evidence="4">
    <name type="scientific">seawater metagenome</name>
    <dbReference type="NCBI Taxonomy" id="1561972"/>
    <lineage>
        <taxon>unclassified sequences</taxon>
        <taxon>metagenomes</taxon>
        <taxon>ecological metagenomes</taxon>
    </lineage>
</organism>
<evidence type="ECO:0000259" key="3">
    <source>
        <dbReference type="PROSITE" id="PS50127"/>
    </source>
</evidence>
<dbReference type="PROSITE" id="PS50127">
    <property type="entry name" value="UBC_2"/>
    <property type="match status" value="1"/>
</dbReference>
<dbReference type="AlphaFoldDB" id="A0A5E8CLB3"/>
<evidence type="ECO:0000256" key="2">
    <source>
        <dbReference type="ARBA" id="ARBA00022786"/>
    </source>
</evidence>
<feature type="domain" description="UBC core" evidence="3">
    <location>
        <begin position="3"/>
        <end position="149"/>
    </location>
</feature>
<dbReference type="SUPFAM" id="SSF54495">
    <property type="entry name" value="UBC-like"/>
    <property type="match status" value="1"/>
</dbReference>
<name>A0A5E8CLB3_9ZZZZ</name>
<evidence type="ECO:0000256" key="1">
    <source>
        <dbReference type="ARBA" id="ARBA00022679"/>
    </source>
</evidence>
<dbReference type="InterPro" id="IPR050113">
    <property type="entry name" value="Ub_conjugating_enzyme"/>
</dbReference>
<dbReference type="Pfam" id="PF00179">
    <property type="entry name" value="UQ_con"/>
    <property type="match status" value="1"/>
</dbReference>
<protein>
    <submittedName>
        <fullName evidence="4">Ubiquitin-conjugating enzyme</fullName>
    </submittedName>
</protein>
<sequence length="150" mass="17385">MNSAQLRLSKEYESFLKDCIEGISVNLKEDNLFFWEAIIIGPYDSPWENGIFKLNLEFNTEYPLKPPKIKFLSKMFHPNIYTSGSICLDILQNKWTPVQDIKSVLISIQSLLTDPNIDSPANMQAADLYKNDRKQYNKKVRKYAEESISV</sequence>
<dbReference type="SMART" id="SM00212">
    <property type="entry name" value="UBCc"/>
    <property type="match status" value="1"/>
</dbReference>
<keyword evidence="1" id="KW-0808">Transferase</keyword>
<dbReference type="GO" id="GO:0016740">
    <property type="term" value="F:transferase activity"/>
    <property type="evidence" value="ECO:0007669"/>
    <property type="project" value="UniProtKB-KW"/>
</dbReference>
<accession>A0A5E8CLB3</accession>
<reference evidence="4" key="1">
    <citation type="submission" date="2019-09" db="EMBL/GenBank/DDBJ databases">
        <authorList>
            <person name="Needham M D."/>
        </authorList>
    </citation>
    <scope>NUCLEOTIDE SEQUENCE</scope>
</reference>